<dbReference type="EMBL" id="FWZT01000012">
    <property type="protein sequence ID" value="SMF40995.1"/>
    <property type="molecule type" value="Genomic_DNA"/>
</dbReference>
<feature type="transmembrane region" description="Helical" evidence="8">
    <location>
        <begin position="441"/>
        <end position="462"/>
    </location>
</feature>
<dbReference type="SUPFAM" id="SSF82714">
    <property type="entry name" value="Multidrug efflux transporter AcrB TolC docking domain, DN and DC subdomains"/>
    <property type="match status" value="2"/>
</dbReference>
<dbReference type="SUPFAM" id="SSF82866">
    <property type="entry name" value="Multidrug efflux transporter AcrB transmembrane domain"/>
    <property type="match status" value="2"/>
</dbReference>
<dbReference type="RefSeq" id="WP_132320517.1">
    <property type="nucleotide sequence ID" value="NZ_FWZT01000012.1"/>
</dbReference>
<feature type="transmembrane region" description="Helical" evidence="8">
    <location>
        <begin position="919"/>
        <end position="943"/>
    </location>
</feature>
<dbReference type="Pfam" id="PF00873">
    <property type="entry name" value="ACR_tran"/>
    <property type="match status" value="1"/>
</dbReference>
<dbReference type="Gene3D" id="3.30.2090.10">
    <property type="entry name" value="Multidrug efflux transporter AcrB TolC docking domain, DN and DC subdomains"/>
    <property type="match status" value="2"/>
</dbReference>
<feature type="transmembrane region" description="Helical" evidence="8">
    <location>
        <begin position="867"/>
        <end position="886"/>
    </location>
</feature>
<evidence type="ECO:0000256" key="1">
    <source>
        <dbReference type="ARBA" id="ARBA00004651"/>
    </source>
</evidence>
<dbReference type="PANTHER" id="PTHR32063:SF19">
    <property type="entry name" value="CATION EFFLUX SYSTEM PROTEIN CUSA"/>
    <property type="match status" value="1"/>
</dbReference>
<name>A0A1Y6C7Q7_9BACT</name>
<feature type="transmembrane region" description="Helical" evidence="8">
    <location>
        <begin position="397"/>
        <end position="420"/>
    </location>
</feature>
<keyword evidence="4" id="KW-1003">Cell membrane</keyword>
<dbReference type="InterPro" id="IPR001036">
    <property type="entry name" value="Acrflvin-R"/>
</dbReference>
<feature type="transmembrane region" description="Helical" evidence="8">
    <location>
        <begin position="893"/>
        <end position="913"/>
    </location>
</feature>
<dbReference type="NCBIfam" id="TIGR00914">
    <property type="entry name" value="2A0601"/>
    <property type="match status" value="1"/>
</dbReference>
<protein>
    <submittedName>
        <fullName evidence="9">Cu(I)/Ag(I) efflux system membrane protein CusA/SilA</fullName>
    </submittedName>
</protein>
<feature type="transmembrane region" description="Helical" evidence="8">
    <location>
        <begin position="12"/>
        <end position="31"/>
    </location>
</feature>
<feature type="transmembrane region" description="Helical" evidence="8">
    <location>
        <begin position="972"/>
        <end position="989"/>
    </location>
</feature>
<feature type="transmembrane region" description="Helical" evidence="8">
    <location>
        <begin position="339"/>
        <end position="359"/>
    </location>
</feature>
<reference evidence="10" key="1">
    <citation type="submission" date="2017-04" db="EMBL/GenBank/DDBJ databases">
        <authorList>
            <person name="Varghese N."/>
            <person name="Submissions S."/>
        </authorList>
    </citation>
    <scope>NUCLEOTIDE SEQUENCE [LARGE SCALE GENOMIC DNA]</scope>
    <source>
        <strain evidence="10">RKEM611</strain>
    </source>
</reference>
<dbReference type="SUPFAM" id="SSF82693">
    <property type="entry name" value="Multidrug efflux transporter AcrB pore domain, PN1, PN2, PC1 and PC2 subdomains"/>
    <property type="match status" value="1"/>
</dbReference>
<evidence type="ECO:0000313" key="10">
    <source>
        <dbReference type="Proteomes" id="UP000192907"/>
    </source>
</evidence>
<evidence type="ECO:0000256" key="7">
    <source>
        <dbReference type="ARBA" id="ARBA00023136"/>
    </source>
</evidence>
<dbReference type="PANTHER" id="PTHR32063">
    <property type="match status" value="1"/>
</dbReference>
<dbReference type="InterPro" id="IPR027463">
    <property type="entry name" value="AcrB_DN_DC_subdom"/>
</dbReference>
<dbReference type="Proteomes" id="UP000192907">
    <property type="component" value="Unassembled WGS sequence"/>
</dbReference>
<keyword evidence="3" id="KW-0813">Transport</keyword>
<evidence type="ECO:0000256" key="4">
    <source>
        <dbReference type="ARBA" id="ARBA00022475"/>
    </source>
</evidence>
<feature type="transmembrane region" description="Helical" evidence="8">
    <location>
        <begin position="1001"/>
        <end position="1026"/>
    </location>
</feature>
<dbReference type="AlphaFoldDB" id="A0A1Y6C7Q7"/>
<gene>
    <name evidence="9" type="ORF">SAMN06296036_112120</name>
</gene>
<sequence length="1040" mass="114608">MIQRLIEQAIRNRILVVMIFLIIGLVSVFSIKNAKIDAIPDIGENQQIVFTEWPGRSPKDIEEQVTYPLSISLQGIPGVKQVRGISAFGFSIIYVIFKDDVDFYWSRSRVLEKLSTASGSVPQGVLPTMGPDATGLGQVYWYTIENEDSSLHPKSLAELRSIQEFYVRYLLQGVEGVSEVASIGGFLKEYQIDVDPNKLFALDIHFSTLLQAVKSSNIDVGAEIIEDGDREFIVRGRGFFRSLEDIKNVVIAVKNASPIRVRDVATVGTGPAFRRGALDKNGKESVGGVVTMRFGENPQEVINRVKERLEVINNGLPSGVKIVPFYDRTELIQKTMGTVYSALSQEILITVIVILVFLLHFRASILVSLTLPFGVGISFILMKILDIDSNVMSLSGMVIAIGSMVDMGIIMTENIYSHLASKPNARSKERIEIIIQSAREVGPAILTAVMTTIVTFLPVFALEGGEGKLFHPLAWAKTLAMFGSVAVAILLVPALSVFLLKGKLKPIEKNVISSSVVKIYQPTLEWVLEHRKLFTIAPIAAILLGALSYTKLGKEFMPSLNEGDILYMPVTTPDVSMTKARELLSYTDKILNDHPLVEFAVGKLGRADSAIDPAPVAMFETIVKLVPEDSWPEGKSIYDIMEDLDQELQIPGLVNSWDFPIQTRIGMISTGIKTQIGIKIFGTDLGQLERLAAEVGDRVEQIDGAYGVYAEKITGKPYIEFDIDRVAASRFGINTGTINQILQTAVGGMPIGQFYEGRERYSIRVRYKKELRDRIDDLRRVLVPSPLGQHIPLEQLANIRIVTGPAAIQSENGLLRSVVLLNVKGRDLIGFVEEARDLIASSVELPKGYSIVWAGQYENQIRANQRLSFLIPIALVINLFIIYFGIKNIRNSAIIFSAVPIAMAGGLILLWIGGFNTSVAVWVGFIALFGIAVDDGVVMMTYLQEAIKAHQPNNWESLKSCIVEAGTRRIRPLVMTTTTTVVALLPVMWSTSAGSEVMKPMAIPTLGGMLIALITLFVVPVTFSFFEQKSMEGRHDEIKG</sequence>
<evidence type="ECO:0000256" key="8">
    <source>
        <dbReference type="SAM" id="Phobius"/>
    </source>
</evidence>
<feature type="transmembrane region" description="Helical" evidence="8">
    <location>
        <begin position="474"/>
        <end position="500"/>
    </location>
</feature>
<feature type="transmembrane region" description="Helical" evidence="8">
    <location>
        <begin position="366"/>
        <end position="385"/>
    </location>
</feature>
<accession>A0A1Y6C7Q7</accession>
<dbReference type="GO" id="GO:0005886">
    <property type="term" value="C:plasma membrane"/>
    <property type="evidence" value="ECO:0007669"/>
    <property type="project" value="UniProtKB-SubCell"/>
</dbReference>
<feature type="transmembrane region" description="Helical" evidence="8">
    <location>
        <begin position="533"/>
        <end position="550"/>
    </location>
</feature>
<dbReference type="Gene3D" id="3.30.70.1440">
    <property type="entry name" value="Multidrug efflux transporter AcrB pore domain"/>
    <property type="match status" value="1"/>
</dbReference>
<evidence type="ECO:0000256" key="5">
    <source>
        <dbReference type="ARBA" id="ARBA00022692"/>
    </source>
</evidence>
<keyword evidence="6 8" id="KW-1133">Transmembrane helix</keyword>
<evidence type="ECO:0000256" key="3">
    <source>
        <dbReference type="ARBA" id="ARBA00022448"/>
    </source>
</evidence>
<keyword evidence="7 8" id="KW-0472">Membrane</keyword>
<dbReference type="STRING" id="1513793.SAMN06296036_112120"/>
<dbReference type="GO" id="GO:0008324">
    <property type="term" value="F:monoatomic cation transmembrane transporter activity"/>
    <property type="evidence" value="ECO:0007669"/>
    <property type="project" value="InterPro"/>
</dbReference>
<dbReference type="OrthoDB" id="9176633at2"/>
<evidence type="ECO:0000256" key="6">
    <source>
        <dbReference type="ARBA" id="ARBA00022989"/>
    </source>
</evidence>
<evidence type="ECO:0000313" key="9">
    <source>
        <dbReference type="EMBL" id="SMF40995.1"/>
    </source>
</evidence>
<dbReference type="GO" id="GO:0042910">
    <property type="term" value="F:xenobiotic transmembrane transporter activity"/>
    <property type="evidence" value="ECO:0007669"/>
    <property type="project" value="TreeGrafter"/>
</dbReference>
<keyword evidence="10" id="KW-1185">Reference proteome</keyword>
<organism evidence="9 10">
    <name type="scientific">Pseudobacteriovorax antillogorgiicola</name>
    <dbReference type="NCBI Taxonomy" id="1513793"/>
    <lineage>
        <taxon>Bacteria</taxon>
        <taxon>Pseudomonadati</taxon>
        <taxon>Bdellovibrionota</taxon>
        <taxon>Oligoflexia</taxon>
        <taxon>Oligoflexales</taxon>
        <taxon>Pseudobacteriovoracaceae</taxon>
        <taxon>Pseudobacteriovorax</taxon>
    </lineage>
</organism>
<dbReference type="Gene3D" id="3.30.70.1320">
    <property type="entry name" value="Multidrug efflux transporter AcrB pore domain like"/>
    <property type="match status" value="1"/>
</dbReference>
<comment type="similarity">
    <text evidence="2">Belongs to the resistance-nodulation-cell division (RND) (TC 2.A.6) family.</text>
</comment>
<proteinExistence type="inferred from homology"/>
<dbReference type="Gene3D" id="1.20.1640.10">
    <property type="entry name" value="Multidrug efflux transporter AcrB transmembrane domain"/>
    <property type="match status" value="2"/>
</dbReference>
<evidence type="ECO:0000256" key="2">
    <source>
        <dbReference type="ARBA" id="ARBA00010942"/>
    </source>
</evidence>
<dbReference type="Gene3D" id="3.30.70.1430">
    <property type="entry name" value="Multidrug efflux transporter AcrB pore domain"/>
    <property type="match status" value="2"/>
</dbReference>
<keyword evidence="5 8" id="KW-0812">Transmembrane</keyword>
<dbReference type="InterPro" id="IPR004763">
    <property type="entry name" value="CusA-like"/>
</dbReference>
<comment type="subcellular location">
    <subcellularLocation>
        <location evidence="1">Cell membrane</location>
        <topology evidence="1">Multi-pass membrane protein</topology>
    </subcellularLocation>
</comment>
<dbReference type="PRINTS" id="PR00702">
    <property type="entry name" value="ACRIFLAVINRP"/>
</dbReference>